<dbReference type="Proteomes" id="UP000676246">
    <property type="component" value="Unassembled WGS sequence"/>
</dbReference>
<dbReference type="SMART" id="SM00028">
    <property type="entry name" value="TPR"/>
    <property type="match status" value="4"/>
</dbReference>
<accession>A0A940YH28</accession>
<reference evidence="2 3" key="1">
    <citation type="submission" date="2021-04" db="EMBL/GenBank/DDBJ databases">
        <title>The genome sequence of Ideonella sp. 3Y2.</title>
        <authorList>
            <person name="Liu Y."/>
        </authorList>
    </citation>
    <scope>NUCLEOTIDE SEQUENCE [LARGE SCALE GENOMIC DNA]</scope>
    <source>
        <strain evidence="2 3">3Y2</strain>
    </source>
</reference>
<dbReference type="RefSeq" id="WP_210855847.1">
    <property type="nucleotide sequence ID" value="NZ_JAGQDD010000015.1"/>
</dbReference>
<feature type="signal peptide" evidence="1">
    <location>
        <begin position="1"/>
        <end position="20"/>
    </location>
</feature>
<evidence type="ECO:0000313" key="2">
    <source>
        <dbReference type="EMBL" id="MBQ0932337.1"/>
    </source>
</evidence>
<evidence type="ECO:0000313" key="3">
    <source>
        <dbReference type="Proteomes" id="UP000676246"/>
    </source>
</evidence>
<feature type="chain" id="PRO_5036683217" description="FecR protein domain-containing protein" evidence="1">
    <location>
        <begin position="21"/>
        <end position="580"/>
    </location>
</feature>
<name>A0A940YH28_9BURK</name>
<dbReference type="InterPro" id="IPR019734">
    <property type="entry name" value="TPR_rpt"/>
</dbReference>
<organism evidence="2 3">
    <name type="scientific">Ideonella alba</name>
    <dbReference type="NCBI Taxonomy" id="2824118"/>
    <lineage>
        <taxon>Bacteria</taxon>
        <taxon>Pseudomonadati</taxon>
        <taxon>Pseudomonadota</taxon>
        <taxon>Betaproteobacteria</taxon>
        <taxon>Burkholderiales</taxon>
        <taxon>Sphaerotilaceae</taxon>
        <taxon>Ideonella</taxon>
    </lineage>
</organism>
<evidence type="ECO:0008006" key="4">
    <source>
        <dbReference type="Google" id="ProtNLM"/>
    </source>
</evidence>
<dbReference type="InterPro" id="IPR011990">
    <property type="entry name" value="TPR-like_helical_dom_sf"/>
</dbReference>
<sequence length="580" mass="62104">MMRHAFACVALAGTAGLALAQDWSVTRLRLGRTAPAEVEVGLALAGQAEPAASRLRRGQVLREGTRLVAPAEVEISVADEVGTEELVKRQGKPGELLLRRRNGAADYQVVRGGFSLKSAVRQFEGALAPTASAGPVRFSPMGTQFEIEVSDAGDSVSLTVQTGAVQVDRRQQVQVAGAARTGVVDAPRQVVKAGEPTARWSLVPEAHLLRYGSFDEAESAFQAQVRRAEAQGEPGPLFDSLLALGDVYQLIGRPAEALASYERAAGLLKLPADTYWQAVLLGRRGDALLDARRLGEALQAYQGSIALHRRLPPREGEAPVLEQTVNVVRALEQQGVLTCADRWAARLLGELDAGGRRWRFMNHVRVPLLLTRAHVLQAAGQGAAALGLGEQALDLQRQVSDIYPHGNEDRLQVLLTLAQAQFDTQQADLASTTLSQAERDAQALFPMRHPVKAELALARAWQAQVRGQSDASLASIAQALAQLDPQQPDRLLRGQALLQRATLAQARGDAASALADFRAAREDWLALDPSEAAPRHQQVLDGLAWALGATGAPADELAAVREAGRRRAQALQALEQACPA</sequence>
<keyword evidence="3" id="KW-1185">Reference proteome</keyword>
<evidence type="ECO:0000256" key="1">
    <source>
        <dbReference type="SAM" id="SignalP"/>
    </source>
</evidence>
<dbReference type="SUPFAM" id="SSF48452">
    <property type="entry name" value="TPR-like"/>
    <property type="match status" value="1"/>
</dbReference>
<gene>
    <name evidence="2" type="ORF">KAK03_17805</name>
</gene>
<dbReference type="EMBL" id="JAGQDD010000015">
    <property type="protein sequence ID" value="MBQ0932337.1"/>
    <property type="molecule type" value="Genomic_DNA"/>
</dbReference>
<keyword evidence="1" id="KW-0732">Signal</keyword>
<dbReference type="Gene3D" id="1.25.40.10">
    <property type="entry name" value="Tetratricopeptide repeat domain"/>
    <property type="match status" value="2"/>
</dbReference>
<dbReference type="AlphaFoldDB" id="A0A940YH28"/>
<comment type="caution">
    <text evidence="2">The sequence shown here is derived from an EMBL/GenBank/DDBJ whole genome shotgun (WGS) entry which is preliminary data.</text>
</comment>
<protein>
    <recommendedName>
        <fullName evidence="4">FecR protein domain-containing protein</fullName>
    </recommendedName>
</protein>
<proteinExistence type="predicted"/>